<organism evidence="1 2">
    <name type="scientific">Nocardia iowensis</name>
    <dbReference type="NCBI Taxonomy" id="204891"/>
    <lineage>
        <taxon>Bacteria</taxon>
        <taxon>Bacillati</taxon>
        <taxon>Actinomycetota</taxon>
        <taxon>Actinomycetes</taxon>
        <taxon>Mycobacteriales</taxon>
        <taxon>Nocardiaceae</taxon>
        <taxon>Nocardia</taxon>
    </lineage>
</organism>
<sequence>MSLAIDIPDGYIGLPRDDIDRAITRTEATFAQVGPGPVSSAAPGVLQALRVLLARITRLNAAYCGLGRHSASDGQLISSNLIVSLNEYGERRNPRLTLAELLTRRCGGGETFKNIELVEVSGKPVLMLDRVRTLPTPDLPGRTPDLDQQIYQLEAVVPSSDGSAIAVIEFSTTFVEYGEEFLPMIIAMASSVHITTSAPRSDTPSSLDL</sequence>
<protein>
    <submittedName>
        <fullName evidence="1">Uncharacterized protein</fullName>
    </submittedName>
</protein>
<evidence type="ECO:0000313" key="1">
    <source>
        <dbReference type="EMBL" id="QXN92680.1"/>
    </source>
</evidence>
<evidence type="ECO:0000313" key="2">
    <source>
        <dbReference type="Proteomes" id="UP000694257"/>
    </source>
</evidence>
<accession>A0ABX8RSR5</accession>
<dbReference type="Proteomes" id="UP000694257">
    <property type="component" value="Chromosome"/>
</dbReference>
<reference evidence="1 2" key="1">
    <citation type="submission" date="2021-07" db="EMBL/GenBank/DDBJ databases">
        <title>Whole Genome Sequence of Nocardia Iowensis.</title>
        <authorList>
            <person name="Lamm A."/>
            <person name="Collins-Fairclough A.M."/>
            <person name="Bunk B."/>
            <person name="Sproer C."/>
        </authorList>
    </citation>
    <scope>NUCLEOTIDE SEQUENCE [LARGE SCALE GENOMIC DNA]</scope>
    <source>
        <strain evidence="1 2">NRRL 5646</strain>
    </source>
</reference>
<name>A0ABX8RSR5_NOCIO</name>
<dbReference type="EMBL" id="CP078145">
    <property type="protein sequence ID" value="QXN92680.1"/>
    <property type="molecule type" value="Genomic_DNA"/>
</dbReference>
<proteinExistence type="predicted"/>
<keyword evidence="2" id="KW-1185">Reference proteome</keyword>
<dbReference type="RefSeq" id="WP_218474143.1">
    <property type="nucleotide sequence ID" value="NZ_BAABJN010000005.1"/>
</dbReference>
<gene>
    <name evidence="1" type="ORF">KV110_05980</name>
</gene>